<feature type="coiled-coil region" evidence="1">
    <location>
        <begin position="9"/>
        <end position="36"/>
    </location>
</feature>
<proteinExistence type="predicted"/>
<organism evidence="2 3">
    <name type="scientific">Rhodovulum sulfidophilum</name>
    <name type="common">Rhodobacter sulfidophilus</name>
    <dbReference type="NCBI Taxonomy" id="35806"/>
    <lineage>
        <taxon>Bacteria</taxon>
        <taxon>Pseudomonadati</taxon>
        <taxon>Pseudomonadota</taxon>
        <taxon>Alphaproteobacteria</taxon>
        <taxon>Rhodobacterales</taxon>
        <taxon>Paracoccaceae</taxon>
        <taxon>Rhodovulum</taxon>
    </lineage>
</organism>
<dbReference type="EMBL" id="QFPW01000006">
    <property type="protein sequence ID" value="PZQ49856.1"/>
    <property type="molecule type" value="Genomic_DNA"/>
</dbReference>
<gene>
    <name evidence="2" type="ORF">DI556_10395</name>
</gene>
<dbReference type="AlphaFoldDB" id="A0A2W5N8R1"/>
<protein>
    <submittedName>
        <fullName evidence="2">Uncharacterized protein</fullName>
    </submittedName>
</protein>
<evidence type="ECO:0000256" key="1">
    <source>
        <dbReference type="SAM" id="Coils"/>
    </source>
</evidence>
<comment type="caution">
    <text evidence="2">The sequence shown here is derived from an EMBL/GenBank/DDBJ whole genome shotgun (WGS) entry which is preliminary data.</text>
</comment>
<accession>A0A2W5N8R1</accession>
<keyword evidence="1" id="KW-0175">Coiled coil</keyword>
<reference evidence="2 3" key="1">
    <citation type="submission" date="2017-08" db="EMBL/GenBank/DDBJ databases">
        <title>Infants hospitalized years apart are colonized by the same room-sourced microbial strains.</title>
        <authorList>
            <person name="Brooks B."/>
            <person name="Olm M.R."/>
            <person name="Firek B.A."/>
            <person name="Baker R."/>
            <person name="Thomas B.C."/>
            <person name="Morowitz M.J."/>
            <person name="Banfield J.F."/>
        </authorList>
    </citation>
    <scope>NUCLEOTIDE SEQUENCE [LARGE SCALE GENOMIC DNA]</scope>
    <source>
        <strain evidence="2">S2_005_002_R2_34</strain>
    </source>
</reference>
<dbReference type="Proteomes" id="UP000249185">
    <property type="component" value="Unassembled WGS sequence"/>
</dbReference>
<name>A0A2W5N8R1_RHOSU</name>
<evidence type="ECO:0000313" key="3">
    <source>
        <dbReference type="Proteomes" id="UP000249185"/>
    </source>
</evidence>
<evidence type="ECO:0000313" key="2">
    <source>
        <dbReference type="EMBL" id="PZQ49856.1"/>
    </source>
</evidence>
<sequence>MTVEASERREARRAEADRIETEIRALREALADFDITPHRREEFDLRLERALARRAQLTGAFEAAADPA</sequence>